<dbReference type="EMBL" id="VFOV01000001">
    <property type="protein sequence ID" value="TQL67834.1"/>
    <property type="molecule type" value="Genomic_DNA"/>
</dbReference>
<protein>
    <recommendedName>
        <fullName evidence="3">Glycosyltransferase A (GT-A) superfamily protein (DUF2064 family)</fullName>
    </recommendedName>
</protein>
<evidence type="ECO:0008006" key="3">
    <source>
        <dbReference type="Google" id="ProtNLM"/>
    </source>
</evidence>
<gene>
    <name evidence="1" type="ORF">FB381_1722</name>
</gene>
<dbReference type="AlphaFoldDB" id="A0A543A5J7"/>
<dbReference type="PANTHER" id="PTHR36529">
    <property type="entry name" value="SLL1095 PROTEIN"/>
    <property type="match status" value="1"/>
</dbReference>
<dbReference type="PANTHER" id="PTHR36529:SF1">
    <property type="entry name" value="GLYCOSYLTRANSFERASE"/>
    <property type="match status" value="1"/>
</dbReference>
<accession>A0A543A5J7</accession>
<reference evidence="1 2" key="1">
    <citation type="submission" date="2019-06" db="EMBL/GenBank/DDBJ databases">
        <title>Sequencing the genomes of 1000 actinobacteria strains.</title>
        <authorList>
            <person name="Klenk H.-P."/>
        </authorList>
    </citation>
    <scope>NUCLEOTIDE SEQUENCE [LARGE SCALE GENOMIC DNA]</scope>
    <source>
        <strain evidence="1 2">DSM 25218</strain>
    </source>
</reference>
<keyword evidence="2" id="KW-1185">Reference proteome</keyword>
<evidence type="ECO:0000313" key="1">
    <source>
        <dbReference type="EMBL" id="TQL67834.1"/>
    </source>
</evidence>
<dbReference type="Pfam" id="PF09837">
    <property type="entry name" value="DUF2064"/>
    <property type="match status" value="1"/>
</dbReference>
<name>A0A543A5J7_9ACTN</name>
<evidence type="ECO:0000313" key="2">
    <source>
        <dbReference type="Proteomes" id="UP000320209"/>
    </source>
</evidence>
<dbReference type="InterPro" id="IPR018641">
    <property type="entry name" value="Trfase_1_rSAM/seldom-assoc"/>
</dbReference>
<dbReference type="InterPro" id="IPR029044">
    <property type="entry name" value="Nucleotide-diphossugar_trans"/>
</dbReference>
<dbReference type="Proteomes" id="UP000320209">
    <property type="component" value="Unassembled WGS sequence"/>
</dbReference>
<sequence length="218" mass="22143">MMPTLLVVAKAPVPGVAKTRLAADIGDLLAAEVAAASMLDTIDACSMAVGPERCVLALAGDLADGCRAEEIRTALSGWSVVPQRGSSLGERLAHAHAEVDGPVVQIGMDTPQVTAQRLLAVAGGLDSADAVLAPAEDGGWWVLALREPSAAVALHAVPMSTPETYAATRSALERGGLSVGAGERLRDVDHLEDVAAVAASAPGTRFATVAARVAEVAR</sequence>
<dbReference type="Gene3D" id="3.90.550.10">
    <property type="entry name" value="Spore Coat Polysaccharide Biosynthesis Protein SpsA, Chain A"/>
    <property type="match status" value="1"/>
</dbReference>
<dbReference type="SUPFAM" id="SSF53448">
    <property type="entry name" value="Nucleotide-diphospho-sugar transferases"/>
    <property type="match status" value="1"/>
</dbReference>
<comment type="caution">
    <text evidence="1">The sequence shown here is derived from an EMBL/GenBank/DDBJ whole genome shotgun (WGS) entry which is preliminary data.</text>
</comment>
<organism evidence="1 2">
    <name type="scientific">Nocardioides albertanoniae</name>
    <dbReference type="NCBI Taxonomy" id="1175486"/>
    <lineage>
        <taxon>Bacteria</taxon>
        <taxon>Bacillati</taxon>
        <taxon>Actinomycetota</taxon>
        <taxon>Actinomycetes</taxon>
        <taxon>Propionibacteriales</taxon>
        <taxon>Nocardioidaceae</taxon>
        <taxon>Nocardioides</taxon>
    </lineage>
</organism>
<proteinExistence type="predicted"/>
<dbReference type="OrthoDB" id="9798250at2"/>